<proteinExistence type="predicted"/>
<dbReference type="OrthoDB" id="7629477at2"/>
<dbReference type="STRING" id="658057.SAMN04488032_103154"/>
<dbReference type="Proteomes" id="UP000193307">
    <property type="component" value="Unassembled WGS sequence"/>
</dbReference>
<dbReference type="AlphaFoldDB" id="A0A1Y5SI46"/>
<evidence type="ECO:0000256" key="1">
    <source>
        <dbReference type="SAM" id="Phobius"/>
    </source>
</evidence>
<evidence type="ECO:0008006" key="4">
    <source>
        <dbReference type="Google" id="ProtNLM"/>
    </source>
</evidence>
<dbReference type="EMBL" id="FWFW01000004">
    <property type="protein sequence ID" value="SLN38358.1"/>
    <property type="molecule type" value="Genomic_DNA"/>
</dbReference>
<keyword evidence="3" id="KW-1185">Reference proteome</keyword>
<feature type="transmembrane region" description="Helical" evidence="1">
    <location>
        <begin position="43"/>
        <end position="70"/>
    </location>
</feature>
<feature type="transmembrane region" description="Helical" evidence="1">
    <location>
        <begin position="12"/>
        <end position="31"/>
    </location>
</feature>
<reference evidence="2 3" key="1">
    <citation type="submission" date="2017-03" db="EMBL/GenBank/DDBJ databases">
        <authorList>
            <person name="Afonso C.L."/>
            <person name="Miller P.J."/>
            <person name="Scott M.A."/>
            <person name="Spackman E."/>
            <person name="Goraichik I."/>
            <person name="Dimitrov K.M."/>
            <person name="Suarez D.L."/>
            <person name="Swayne D.E."/>
        </authorList>
    </citation>
    <scope>NUCLEOTIDE SEQUENCE [LARGE SCALE GENOMIC DNA]</scope>
    <source>
        <strain evidence="2 3">CECT 7971</strain>
    </source>
</reference>
<keyword evidence="1" id="KW-0472">Membrane</keyword>
<organism evidence="2 3">
    <name type="scientific">Pacificibacter marinus</name>
    <dbReference type="NCBI Taxonomy" id="658057"/>
    <lineage>
        <taxon>Bacteria</taxon>
        <taxon>Pseudomonadati</taxon>
        <taxon>Pseudomonadota</taxon>
        <taxon>Alphaproteobacteria</taxon>
        <taxon>Rhodobacterales</taxon>
        <taxon>Roseobacteraceae</taxon>
        <taxon>Pacificibacter</taxon>
    </lineage>
</organism>
<keyword evidence="1" id="KW-1133">Transmembrane helix</keyword>
<protein>
    <recommendedName>
        <fullName evidence="4">Rod shape-determining protein MreD</fullName>
    </recommendedName>
</protein>
<dbReference type="RefSeq" id="WP_085848704.1">
    <property type="nucleotide sequence ID" value="NZ_FNZV01000003.1"/>
</dbReference>
<feature type="transmembrane region" description="Helical" evidence="1">
    <location>
        <begin position="137"/>
        <end position="159"/>
    </location>
</feature>
<accession>A0A1Y5SI46</accession>
<keyword evidence="1" id="KW-0812">Transmembrane</keyword>
<sequence length="179" mass="20086">MIEPRVVKNWLYRGGFALVFMTVLFFSILPLEVGSGRWPGPDLVLAFAFAWVLRRPSYVPLFWVGCLFLIGDFVYMRPPGLWAGLSVLALEFLRDREGTSRDMPFLVEWATVGVVMLGLAVLYRLTLGIFMVEQTSLGLVILQQISTFCAYPFVVLISVKLMGVTKISTAEAELIGQTR</sequence>
<feature type="transmembrane region" description="Helical" evidence="1">
    <location>
        <begin position="105"/>
        <end position="125"/>
    </location>
</feature>
<evidence type="ECO:0000313" key="3">
    <source>
        <dbReference type="Proteomes" id="UP000193307"/>
    </source>
</evidence>
<gene>
    <name evidence="2" type="ORF">PAM7971_01707</name>
</gene>
<evidence type="ECO:0000313" key="2">
    <source>
        <dbReference type="EMBL" id="SLN38358.1"/>
    </source>
</evidence>
<name>A0A1Y5SI46_9RHOB</name>